<dbReference type="STRING" id="181874.A0A409VEA4"/>
<feature type="region of interest" description="Disordered" evidence="6">
    <location>
        <begin position="68"/>
        <end position="99"/>
    </location>
</feature>
<keyword evidence="8" id="KW-1185">Reference proteome</keyword>
<evidence type="ECO:0000313" key="8">
    <source>
        <dbReference type="Proteomes" id="UP000284842"/>
    </source>
</evidence>
<reference evidence="7 8" key="1">
    <citation type="journal article" date="2018" name="Evol. Lett.">
        <title>Horizontal gene cluster transfer increased hallucinogenic mushroom diversity.</title>
        <authorList>
            <person name="Reynolds H.T."/>
            <person name="Vijayakumar V."/>
            <person name="Gluck-Thaler E."/>
            <person name="Korotkin H.B."/>
            <person name="Matheny P.B."/>
            <person name="Slot J.C."/>
        </authorList>
    </citation>
    <scope>NUCLEOTIDE SEQUENCE [LARGE SCALE GENOMIC DNA]</scope>
    <source>
        <strain evidence="7 8">2629</strain>
    </source>
</reference>
<dbReference type="InterPro" id="IPR019002">
    <property type="entry name" value="Ribosome_biogenesis_Nop16"/>
</dbReference>
<evidence type="ECO:0000256" key="3">
    <source>
        <dbReference type="ARBA" id="ARBA00008479"/>
    </source>
</evidence>
<feature type="region of interest" description="Disordered" evidence="6">
    <location>
        <begin position="1"/>
        <end position="35"/>
    </location>
</feature>
<dbReference type="GO" id="GO:0005730">
    <property type="term" value="C:nucleolus"/>
    <property type="evidence" value="ECO:0007669"/>
    <property type="project" value="UniProtKB-SubCell"/>
</dbReference>
<evidence type="ECO:0000313" key="7">
    <source>
        <dbReference type="EMBL" id="PPQ64020.1"/>
    </source>
</evidence>
<keyword evidence="5" id="KW-0539">Nucleus</keyword>
<dbReference type="GO" id="GO:0042273">
    <property type="term" value="P:ribosomal large subunit biogenesis"/>
    <property type="evidence" value="ECO:0007669"/>
    <property type="project" value="TreeGrafter"/>
</dbReference>
<comment type="subcellular location">
    <subcellularLocation>
        <location evidence="2">Nucleus</location>
        <location evidence="2">Nucleolus</location>
    </subcellularLocation>
</comment>
<comment type="similarity">
    <text evidence="3">Belongs to the NOP16 family.</text>
</comment>
<dbReference type="FunCoup" id="A0A409VEA4">
    <property type="interactions" value="106"/>
</dbReference>
<organism evidence="7 8">
    <name type="scientific">Panaeolus cyanescens</name>
    <dbReference type="NCBI Taxonomy" id="181874"/>
    <lineage>
        <taxon>Eukaryota</taxon>
        <taxon>Fungi</taxon>
        <taxon>Dikarya</taxon>
        <taxon>Basidiomycota</taxon>
        <taxon>Agaricomycotina</taxon>
        <taxon>Agaricomycetes</taxon>
        <taxon>Agaricomycetidae</taxon>
        <taxon>Agaricales</taxon>
        <taxon>Agaricineae</taxon>
        <taxon>Galeropsidaceae</taxon>
        <taxon>Panaeolus</taxon>
    </lineage>
</organism>
<evidence type="ECO:0000256" key="4">
    <source>
        <dbReference type="ARBA" id="ARBA00015522"/>
    </source>
</evidence>
<dbReference type="AlphaFoldDB" id="A0A409VEA4"/>
<dbReference type="InParanoid" id="A0A409VEA4"/>
<protein>
    <recommendedName>
        <fullName evidence="4">Nucleolar protein 16</fullName>
    </recommendedName>
</protein>
<proteinExistence type="inferred from homology"/>
<dbReference type="PANTHER" id="PTHR13243:SF1">
    <property type="entry name" value="NUCLEOLAR PROTEIN 16"/>
    <property type="match status" value="1"/>
</dbReference>
<dbReference type="Proteomes" id="UP000284842">
    <property type="component" value="Unassembled WGS sequence"/>
</dbReference>
<comment type="function">
    <text evidence="1">Involved in the biogenesis of the 60S ribosomal subunit.</text>
</comment>
<feature type="compositionally biased region" description="Basic residues" evidence="6">
    <location>
        <begin position="1"/>
        <end position="11"/>
    </location>
</feature>
<gene>
    <name evidence="7" type="ORF">CVT24_009394</name>
</gene>
<comment type="caution">
    <text evidence="7">The sequence shown here is derived from an EMBL/GenBank/DDBJ whole genome shotgun (WGS) entry which is preliminary data.</text>
</comment>
<evidence type="ECO:0000256" key="5">
    <source>
        <dbReference type="ARBA" id="ARBA00023242"/>
    </source>
</evidence>
<accession>A0A409VEA4</accession>
<sequence length="241" mass="26663">MANPRQRRKSRSSSYKPVSQSRRAKKNLKKVPPIRGPKLLQEAWDKQKTVRQNYANLGLVLSLDPITPGGTEKHLEPSSQETISSTSSSTTNQNEVAPAKFGRIVRDDTGNVIGFELDDNEEPNGGGNNEMEVLNDDSESRERWINLSTNLPNHDNQHLIEDLSAIAAPMTGTNTLSVPISGVGARHVSAGELKYLRQLVQKHGSNVAAMARDRRLNPEQRTVGQLRRTLKKAGFEIHGTE</sequence>
<name>A0A409VEA4_9AGAR</name>
<evidence type="ECO:0000256" key="1">
    <source>
        <dbReference type="ARBA" id="ARBA00002889"/>
    </source>
</evidence>
<dbReference type="PANTHER" id="PTHR13243">
    <property type="entry name" value="HSPC111 PROTEIN-RELATED"/>
    <property type="match status" value="1"/>
</dbReference>
<feature type="compositionally biased region" description="Low complexity" evidence="6">
    <location>
        <begin position="78"/>
        <end position="95"/>
    </location>
</feature>
<feature type="compositionally biased region" description="Low complexity" evidence="6">
    <location>
        <begin position="12"/>
        <end position="21"/>
    </location>
</feature>
<dbReference type="EMBL" id="NHTK01006100">
    <property type="protein sequence ID" value="PPQ64020.1"/>
    <property type="molecule type" value="Genomic_DNA"/>
</dbReference>
<dbReference type="Pfam" id="PF09420">
    <property type="entry name" value="Nop16"/>
    <property type="match status" value="1"/>
</dbReference>
<dbReference type="OrthoDB" id="285729at2759"/>
<evidence type="ECO:0000256" key="6">
    <source>
        <dbReference type="SAM" id="MobiDB-lite"/>
    </source>
</evidence>
<evidence type="ECO:0000256" key="2">
    <source>
        <dbReference type="ARBA" id="ARBA00004604"/>
    </source>
</evidence>